<dbReference type="EMBL" id="BARS01015696">
    <property type="protein sequence ID" value="GAF93354.1"/>
    <property type="molecule type" value="Genomic_DNA"/>
</dbReference>
<evidence type="ECO:0000313" key="1">
    <source>
        <dbReference type="EMBL" id="GAF93354.1"/>
    </source>
</evidence>
<name>X0TJD6_9ZZZZ</name>
<dbReference type="AlphaFoldDB" id="X0TJD6"/>
<proteinExistence type="predicted"/>
<accession>X0TJD6</accession>
<comment type="caution">
    <text evidence="1">The sequence shown here is derived from an EMBL/GenBank/DDBJ whole genome shotgun (WGS) entry which is preliminary data.</text>
</comment>
<feature type="non-terminal residue" evidence="1">
    <location>
        <position position="1"/>
    </location>
</feature>
<gene>
    <name evidence="1" type="ORF">S01H1_25933</name>
</gene>
<protein>
    <submittedName>
        <fullName evidence="1">Uncharacterized protein</fullName>
    </submittedName>
</protein>
<organism evidence="1">
    <name type="scientific">marine sediment metagenome</name>
    <dbReference type="NCBI Taxonomy" id="412755"/>
    <lineage>
        <taxon>unclassified sequences</taxon>
        <taxon>metagenomes</taxon>
        <taxon>ecological metagenomes</taxon>
    </lineage>
</organism>
<sequence length="115" mass="12912">IWSTYMSGTRQSVVEVDDGRFLKEINQAAGVAVNEFLRMQNGDQSHPTAGALCRAGAQHFSQLGSANFEIADKFFERAFDLEPNGIYLGWRPYLRTFMLAERYGCCKTLADEAVH</sequence>
<reference evidence="1" key="1">
    <citation type="journal article" date="2014" name="Front. Microbiol.">
        <title>High frequency of phylogenetically diverse reductive dehalogenase-homologous genes in deep subseafloor sedimentary metagenomes.</title>
        <authorList>
            <person name="Kawai M."/>
            <person name="Futagami T."/>
            <person name="Toyoda A."/>
            <person name="Takaki Y."/>
            <person name="Nishi S."/>
            <person name="Hori S."/>
            <person name="Arai W."/>
            <person name="Tsubouchi T."/>
            <person name="Morono Y."/>
            <person name="Uchiyama I."/>
            <person name="Ito T."/>
            <person name="Fujiyama A."/>
            <person name="Inagaki F."/>
            <person name="Takami H."/>
        </authorList>
    </citation>
    <scope>NUCLEOTIDE SEQUENCE</scope>
    <source>
        <strain evidence="1">Expedition CK06-06</strain>
    </source>
</reference>